<feature type="domain" description="Endonuclease NucS C-terminal" evidence="1">
    <location>
        <begin position="15"/>
        <end position="122"/>
    </location>
</feature>
<dbReference type="InterPro" id="IPR048301">
    <property type="entry name" value="NucS_C"/>
</dbReference>
<sequence>MARTALEILRYTRTEAWVEDLLFAHPELLSPNLPPPRRQVSFAGSRVDLLFEDEEQTVLVEIKRGVIDLAALAQMKRYRVLLKQPGRLFTGYLVGASISDEAAESLKKSGGRLKFRQIGRDIPREINLCQKCRRARHQAISACPFCGEKQILR</sequence>
<dbReference type="InterPro" id="IPR011856">
    <property type="entry name" value="tRNA_endonuc-like_dom_sf"/>
</dbReference>
<organism evidence="2 3">
    <name type="scientific">Prosthecobacter fusiformis</name>
    <dbReference type="NCBI Taxonomy" id="48464"/>
    <lineage>
        <taxon>Bacteria</taxon>
        <taxon>Pseudomonadati</taxon>
        <taxon>Verrucomicrobiota</taxon>
        <taxon>Verrucomicrobiia</taxon>
        <taxon>Verrucomicrobiales</taxon>
        <taxon>Verrucomicrobiaceae</taxon>
        <taxon>Prosthecobacter</taxon>
    </lineage>
</organism>
<evidence type="ECO:0000259" key="1">
    <source>
        <dbReference type="Pfam" id="PF01939"/>
    </source>
</evidence>
<reference evidence="2 3" key="1">
    <citation type="submission" date="2019-03" db="EMBL/GenBank/DDBJ databases">
        <title>Genomic Encyclopedia of Archaeal and Bacterial Type Strains, Phase II (KMG-II): from individual species to whole genera.</title>
        <authorList>
            <person name="Goeker M."/>
        </authorList>
    </citation>
    <scope>NUCLEOTIDE SEQUENCE [LARGE SCALE GENOMIC DNA]</scope>
    <source>
        <strain evidence="2 3">ATCC 25309</strain>
    </source>
</reference>
<dbReference type="Gene3D" id="3.40.1350.10">
    <property type="match status" value="1"/>
</dbReference>
<comment type="caution">
    <text evidence="2">The sequence shown here is derived from an EMBL/GenBank/DDBJ whole genome shotgun (WGS) entry which is preliminary data.</text>
</comment>
<dbReference type="GO" id="GO:0003676">
    <property type="term" value="F:nucleic acid binding"/>
    <property type="evidence" value="ECO:0007669"/>
    <property type="project" value="InterPro"/>
</dbReference>
<evidence type="ECO:0000313" key="2">
    <source>
        <dbReference type="EMBL" id="TDU72861.1"/>
    </source>
</evidence>
<dbReference type="GO" id="GO:0004519">
    <property type="term" value="F:endonuclease activity"/>
    <property type="evidence" value="ECO:0007669"/>
    <property type="project" value="InterPro"/>
</dbReference>
<proteinExistence type="predicted"/>
<dbReference type="RefSeq" id="WP_133793976.1">
    <property type="nucleotide sequence ID" value="NZ_SOCA01000002.1"/>
</dbReference>
<dbReference type="EMBL" id="SOCA01000002">
    <property type="protein sequence ID" value="TDU72861.1"/>
    <property type="molecule type" value="Genomic_DNA"/>
</dbReference>
<evidence type="ECO:0000313" key="3">
    <source>
        <dbReference type="Proteomes" id="UP000295662"/>
    </source>
</evidence>
<keyword evidence="3" id="KW-1185">Reference proteome</keyword>
<dbReference type="AlphaFoldDB" id="A0A4R7S3G5"/>
<accession>A0A4R7S3G5</accession>
<dbReference type="OrthoDB" id="194139at2"/>
<protein>
    <submittedName>
        <fullName evidence="2">Uncharacterized protein DUF91</fullName>
    </submittedName>
</protein>
<dbReference type="Proteomes" id="UP000295662">
    <property type="component" value="Unassembled WGS sequence"/>
</dbReference>
<dbReference type="Pfam" id="PF01939">
    <property type="entry name" value="NucS_C"/>
    <property type="match status" value="1"/>
</dbReference>
<name>A0A4R7S3G5_9BACT</name>
<gene>
    <name evidence="2" type="ORF">EI77_01327</name>
</gene>